<proteinExistence type="predicted"/>
<reference evidence="1 2" key="1">
    <citation type="submission" date="2021-03" db="EMBL/GenBank/DDBJ databases">
        <title>Genomic Encyclopedia of Type Strains, Phase III (KMG-III): the genomes of soil and plant-associated and newly described type strains.</title>
        <authorList>
            <person name="Whitman W."/>
        </authorList>
    </citation>
    <scope>NUCLEOTIDE SEQUENCE [LARGE SCALE GENOMIC DNA]</scope>
    <source>
        <strain evidence="1 2">IMMIB AFH-6</strain>
    </source>
</reference>
<dbReference type="RefSeq" id="WP_209767944.1">
    <property type="nucleotide sequence ID" value="NZ_JAGINP010000013.1"/>
</dbReference>
<evidence type="ECO:0000313" key="1">
    <source>
        <dbReference type="EMBL" id="MBP2294005.1"/>
    </source>
</evidence>
<keyword evidence="2" id="KW-1185">Reference proteome</keyword>
<dbReference type="EMBL" id="JAGINP010000013">
    <property type="protein sequence ID" value="MBP2294005.1"/>
    <property type="molecule type" value="Genomic_DNA"/>
</dbReference>
<evidence type="ECO:0000313" key="2">
    <source>
        <dbReference type="Proteomes" id="UP000781958"/>
    </source>
</evidence>
<sequence length="67" mass="7679">MQTLWSTLRRQWLDPGGEPAAGAEHLCDHLRRDIGLTQTEAGSCAPEYIRERNFSEARSFLTLQAYR</sequence>
<organism evidence="1 2">
    <name type="scientific">Azospirillum rugosum</name>
    <dbReference type="NCBI Taxonomy" id="416170"/>
    <lineage>
        <taxon>Bacteria</taxon>
        <taxon>Pseudomonadati</taxon>
        <taxon>Pseudomonadota</taxon>
        <taxon>Alphaproteobacteria</taxon>
        <taxon>Rhodospirillales</taxon>
        <taxon>Azospirillaceae</taxon>
        <taxon>Azospirillum</taxon>
    </lineage>
</organism>
<name>A0ABS4SN81_9PROT</name>
<comment type="caution">
    <text evidence="1">The sequence shown here is derived from an EMBL/GenBank/DDBJ whole genome shotgun (WGS) entry which is preliminary data.</text>
</comment>
<gene>
    <name evidence="1" type="ORF">J2851_003790</name>
</gene>
<accession>A0ABS4SN81</accession>
<protein>
    <submittedName>
        <fullName evidence="1">Uncharacterized protein</fullName>
    </submittedName>
</protein>
<dbReference type="Proteomes" id="UP000781958">
    <property type="component" value="Unassembled WGS sequence"/>
</dbReference>